<dbReference type="GO" id="GO:0004040">
    <property type="term" value="F:amidase activity"/>
    <property type="evidence" value="ECO:0007669"/>
    <property type="project" value="InterPro"/>
</dbReference>
<evidence type="ECO:0000313" key="5">
    <source>
        <dbReference type="Proteomes" id="UP000254924"/>
    </source>
</evidence>
<feature type="domain" description="Mannosyl-glycoprotein endo-beta-N-acetylglucosamidase-like" evidence="3">
    <location>
        <begin position="18"/>
        <end position="170"/>
    </location>
</feature>
<comment type="similarity">
    <text evidence="1">Belongs to the glycosyl hydrolase 73 family.</text>
</comment>
<dbReference type="InterPro" id="IPR051056">
    <property type="entry name" value="Glycosyl_Hydrolase_73"/>
</dbReference>
<dbReference type="PANTHER" id="PTHR33308:SF9">
    <property type="entry name" value="PEPTIDOGLYCAN HYDROLASE FLGJ"/>
    <property type="match status" value="1"/>
</dbReference>
<dbReference type="InterPro" id="IPR002901">
    <property type="entry name" value="MGlyc_endo_b_GlcNAc-like_dom"/>
</dbReference>
<dbReference type="PANTHER" id="PTHR33308">
    <property type="entry name" value="PEPTIDOGLYCAN HYDROLASE FLGJ"/>
    <property type="match status" value="1"/>
</dbReference>
<accession>A0A380K4W2</accession>
<gene>
    <name evidence="4" type="primary">lytG</name>
    <name evidence="4" type="ORF">NCTC12224_00533</name>
</gene>
<proteinExistence type="inferred from homology"/>
<evidence type="ECO:0000313" key="4">
    <source>
        <dbReference type="EMBL" id="SUN59710.1"/>
    </source>
</evidence>
<name>A0A380K4W2_9STRE</name>
<dbReference type="Proteomes" id="UP000254924">
    <property type="component" value="Unassembled WGS sequence"/>
</dbReference>
<dbReference type="GO" id="GO:0016798">
    <property type="term" value="F:hydrolase activity, acting on glycosyl bonds"/>
    <property type="evidence" value="ECO:0007669"/>
    <property type="project" value="UniProtKB-KW"/>
</dbReference>
<keyword evidence="2 4" id="KW-0378">Hydrolase</keyword>
<organism evidence="4 5">
    <name type="scientific">Streptococcus hyointestinalis</name>
    <dbReference type="NCBI Taxonomy" id="1337"/>
    <lineage>
        <taxon>Bacteria</taxon>
        <taxon>Bacillati</taxon>
        <taxon>Bacillota</taxon>
        <taxon>Bacilli</taxon>
        <taxon>Lactobacillales</taxon>
        <taxon>Streptococcaceae</taxon>
        <taxon>Streptococcus</taxon>
    </lineage>
</organism>
<evidence type="ECO:0000256" key="1">
    <source>
        <dbReference type="ARBA" id="ARBA00010266"/>
    </source>
</evidence>
<dbReference type="EMBL" id="UHFN01000007">
    <property type="protein sequence ID" value="SUN59710.1"/>
    <property type="molecule type" value="Genomic_DNA"/>
</dbReference>
<evidence type="ECO:0000259" key="3">
    <source>
        <dbReference type="SMART" id="SM00047"/>
    </source>
</evidence>
<dbReference type="Pfam" id="PF01832">
    <property type="entry name" value="Glucosaminidase"/>
    <property type="match status" value="1"/>
</dbReference>
<sequence length="171" mass="18901">MFVFVTPLVVHREGLSAQEKAETSQTKTAFIKSIAPASQELAKAYGIKPSIIIAQASLESDFGRTLLARRYDNLFNSKALTGEAFIKLRDSNGQLVSYARYKSYQESISAYLAQLKAGQVGNSNSYKLFVANKNVNTLADVLQSSGFSTSKTYAKELKSIIKTYQLTDYDK</sequence>
<dbReference type="AlphaFoldDB" id="A0A380K4W2"/>
<dbReference type="Gene3D" id="4.10.80.30">
    <property type="entry name" value="DNA polymerase, domain 6"/>
    <property type="match status" value="1"/>
</dbReference>
<keyword evidence="5" id="KW-1185">Reference proteome</keyword>
<evidence type="ECO:0000256" key="2">
    <source>
        <dbReference type="ARBA" id="ARBA00022801"/>
    </source>
</evidence>
<protein>
    <submittedName>
        <fullName evidence="4">Putative N-acetyl-muramidase</fullName>
        <ecNumber evidence="4">3.2.1.-</ecNumber>
    </submittedName>
</protein>
<dbReference type="SMART" id="SM00047">
    <property type="entry name" value="LYZ2"/>
    <property type="match status" value="1"/>
</dbReference>
<keyword evidence="4" id="KW-0326">Glycosidase</keyword>
<dbReference type="EC" id="3.2.1.-" evidence="4"/>
<reference evidence="4 5" key="1">
    <citation type="submission" date="2018-06" db="EMBL/GenBank/DDBJ databases">
        <authorList>
            <consortium name="Pathogen Informatics"/>
            <person name="Doyle S."/>
        </authorList>
    </citation>
    <scope>NUCLEOTIDE SEQUENCE [LARGE SCALE GENOMIC DNA]</scope>
    <source>
        <strain evidence="4 5">NCTC12224</strain>
    </source>
</reference>
<dbReference type="Gene3D" id="1.10.530.10">
    <property type="match status" value="1"/>
</dbReference>